<proteinExistence type="predicted"/>
<protein>
    <recommendedName>
        <fullName evidence="4">UrcA family protein</fullName>
    </recommendedName>
</protein>
<dbReference type="EMBL" id="JBBKZV010000001">
    <property type="protein sequence ID" value="MEJ8820664.1"/>
    <property type="molecule type" value="Genomic_DNA"/>
</dbReference>
<evidence type="ECO:0000313" key="2">
    <source>
        <dbReference type="EMBL" id="MEJ8820664.1"/>
    </source>
</evidence>
<comment type="caution">
    <text evidence="2">The sequence shown here is derived from an EMBL/GenBank/DDBJ whole genome shotgun (WGS) entry which is preliminary data.</text>
</comment>
<evidence type="ECO:0000313" key="3">
    <source>
        <dbReference type="Proteomes" id="UP001363010"/>
    </source>
</evidence>
<reference evidence="2 3" key="1">
    <citation type="submission" date="2024-03" db="EMBL/GenBank/DDBJ databases">
        <title>Novel species of the genus Variovorax.</title>
        <authorList>
            <person name="Liu Q."/>
            <person name="Xin Y.-H."/>
        </authorList>
    </citation>
    <scope>NUCLEOTIDE SEQUENCE [LARGE SCALE GENOMIC DNA]</scope>
    <source>
        <strain evidence="2 3">KACC 18501</strain>
    </source>
</reference>
<keyword evidence="3" id="KW-1185">Reference proteome</keyword>
<dbReference type="Proteomes" id="UP001363010">
    <property type="component" value="Unassembled WGS sequence"/>
</dbReference>
<gene>
    <name evidence="2" type="ORF">WKW80_01275</name>
</gene>
<feature type="signal peptide" evidence="1">
    <location>
        <begin position="1"/>
        <end position="31"/>
    </location>
</feature>
<accession>A0ABU8VS90</accession>
<name>A0ABU8VS90_9BURK</name>
<keyword evidence="1" id="KW-0732">Signal</keyword>
<dbReference type="RefSeq" id="WP_340361713.1">
    <property type="nucleotide sequence ID" value="NZ_JBBKZV010000001.1"/>
</dbReference>
<organism evidence="2 3">
    <name type="scientific">Variovorax humicola</name>
    <dbReference type="NCBI Taxonomy" id="1769758"/>
    <lineage>
        <taxon>Bacteria</taxon>
        <taxon>Pseudomonadati</taxon>
        <taxon>Pseudomonadota</taxon>
        <taxon>Betaproteobacteria</taxon>
        <taxon>Burkholderiales</taxon>
        <taxon>Comamonadaceae</taxon>
        <taxon>Variovorax</taxon>
    </lineage>
</organism>
<feature type="chain" id="PRO_5047496386" description="UrcA family protein" evidence="1">
    <location>
        <begin position="32"/>
        <end position="131"/>
    </location>
</feature>
<evidence type="ECO:0008006" key="4">
    <source>
        <dbReference type="Google" id="ProtNLM"/>
    </source>
</evidence>
<sequence length="131" mass="13826">MNTRYAVGSILSMAAFAALGMGMAWPSVSRAAGAAAPSISGEQQEADYRVIAARCGTPGFERRFSHQSRAAVAAGLVSSNRDTAAVEKTITSLRRSPFVLVASSTDCKAQMAQLEALQKQRSGMVRISKSK</sequence>
<evidence type="ECO:0000256" key="1">
    <source>
        <dbReference type="SAM" id="SignalP"/>
    </source>
</evidence>